<gene>
    <name evidence="1" type="ORF">ILEXP_LOCUS23679</name>
</gene>
<sequence>MGKKKVKIGSHLGLHFSIGNALALGKDFGYGKEKPMKIENVLTSIGELCEMVKMGA</sequence>
<accession>A0ABC8SHH1</accession>
<evidence type="ECO:0000313" key="2">
    <source>
        <dbReference type="Proteomes" id="UP001642360"/>
    </source>
</evidence>
<protein>
    <submittedName>
        <fullName evidence="1">Uncharacterized protein</fullName>
    </submittedName>
</protein>
<keyword evidence="2" id="KW-1185">Reference proteome</keyword>
<dbReference type="EMBL" id="CAUOFW020002669">
    <property type="protein sequence ID" value="CAK9155280.1"/>
    <property type="molecule type" value="Genomic_DNA"/>
</dbReference>
<dbReference type="Proteomes" id="UP001642360">
    <property type="component" value="Unassembled WGS sequence"/>
</dbReference>
<evidence type="ECO:0000313" key="1">
    <source>
        <dbReference type="EMBL" id="CAK9155280.1"/>
    </source>
</evidence>
<organism evidence="1 2">
    <name type="scientific">Ilex paraguariensis</name>
    <name type="common">yerba mate</name>
    <dbReference type="NCBI Taxonomy" id="185542"/>
    <lineage>
        <taxon>Eukaryota</taxon>
        <taxon>Viridiplantae</taxon>
        <taxon>Streptophyta</taxon>
        <taxon>Embryophyta</taxon>
        <taxon>Tracheophyta</taxon>
        <taxon>Spermatophyta</taxon>
        <taxon>Magnoliopsida</taxon>
        <taxon>eudicotyledons</taxon>
        <taxon>Gunneridae</taxon>
        <taxon>Pentapetalae</taxon>
        <taxon>asterids</taxon>
        <taxon>campanulids</taxon>
        <taxon>Aquifoliales</taxon>
        <taxon>Aquifoliaceae</taxon>
        <taxon>Ilex</taxon>
    </lineage>
</organism>
<feature type="non-terminal residue" evidence="1">
    <location>
        <position position="1"/>
    </location>
</feature>
<name>A0ABC8SHH1_9AQUA</name>
<dbReference type="AlphaFoldDB" id="A0ABC8SHH1"/>
<comment type="caution">
    <text evidence="1">The sequence shown here is derived from an EMBL/GenBank/DDBJ whole genome shotgun (WGS) entry which is preliminary data.</text>
</comment>
<proteinExistence type="predicted"/>
<reference evidence="1 2" key="1">
    <citation type="submission" date="2024-02" db="EMBL/GenBank/DDBJ databases">
        <authorList>
            <person name="Vignale AGUSTIN F."/>
            <person name="Sosa J E."/>
            <person name="Modenutti C."/>
        </authorList>
    </citation>
    <scope>NUCLEOTIDE SEQUENCE [LARGE SCALE GENOMIC DNA]</scope>
</reference>